<proteinExistence type="predicted"/>
<dbReference type="EMBL" id="CP016545">
    <property type="protein sequence ID" value="ANU08026.1"/>
    <property type="molecule type" value="Genomic_DNA"/>
</dbReference>
<organism evidence="1 2">
    <name type="scientific">Paraurantiacibacter namhicola</name>
    <dbReference type="NCBI Taxonomy" id="645517"/>
    <lineage>
        <taxon>Bacteria</taxon>
        <taxon>Pseudomonadati</taxon>
        <taxon>Pseudomonadota</taxon>
        <taxon>Alphaproteobacteria</taxon>
        <taxon>Sphingomonadales</taxon>
        <taxon>Erythrobacteraceae</taxon>
        <taxon>Paraurantiacibacter</taxon>
    </lineage>
</organism>
<dbReference type="STRING" id="645517.A6F65_01729"/>
<dbReference type="KEGG" id="anh:A6F65_01729"/>
<evidence type="ECO:0000313" key="1">
    <source>
        <dbReference type="EMBL" id="ANU08026.1"/>
    </source>
</evidence>
<dbReference type="Proteomes" id="UP000092698">
    <property type="component" value="Chromosome"/>
</dbReference>
<dbReference type="RefSeq" id="WP_067787783.1">
    <property type="nucleotide sequence ID" value="NZ_CP016545.1"/>
</dbReference>
<protein>
    <submittedName>
        <fullName evidence="1">Uncharacterized protein</fullName>
    </submittedName>
</protein>
<reference evidence="1 2" key="1">
    <citation type="submission" date="2016-07" db="EMBL/GenBank/DDBJ databases">
        <title>Complete genome sequence of Altererythrobacter namhicola JCM 16345T, containing esterase-encoding genes.</title>
        <authorList>
            <person name="Cheng H."/>
            <person name="Wu Y.-H."/>
            <person name="Jian S.-L."/>
            <person name="Huo Y.-Y."/>
            <person name="Wang C.-S."/>
            <person name="Xu X.-W."/>
        </authorList>
    </citation>
    <scope>NUCLEOTIDE SEQUENCE [LARGE SCALE GENOMIC DNA]</scope>
    <source>
        <strain evidence="1 2">JCM 16345</strain>
    </source>
</reference>
<gene>
    <name evidence="1" type="ORF">A6F65_01729</name>
</gene>
<dbReference type="AlphaFoldDB" id="A0A1C7D961"/>
<evidence type="ECO:0000313" key="2">
    <source>
        <dbReference type="Proteomes" id="UP000092698"/>
    </source>
</evidence>
<keyword evidence="2" id="KW-1185">Reference proteome</keyword>
<accession>A0A1C7D961</accession>
<name>A0A1C7D961_9SPHN</name>
<sequence>MTSKTEHAAAHSNLVGKLLRALGWTLLTIAAGWLAYQGGYLVGEAGARISDAPGMPDLSAHAPSIDALFPRIS</sequence>